<evidence type="ECO:0000313" key="2">
    <source>
        <dbReference type="EMBL" id="TXD91228.1"/>
    </source>
</evidence>
<proteinExistence type="predicted"/>
<dbReference type="EMBL" id="VORO01000001">
    <property type="protein sequence ID" value="TXD91228.1"/>
    <property type="molecule type" value="Genomic_DNA"/>
</dbReference>
<accession>A0A5C6ZLQ3</accession>
<keyword evidence="1" id="KW-0812">Transmembrane</keyword>
<evidence type="ECO:0000313" key="3">
    <source>
        <dbReference type="Proteomes" id="UP000321578"/>
    </source>
</evidence>
<keyword evidence="1" id="KW-0472">Membrane</keyword>
<dbReference type="Proteomes" id="UP000321578">
    <property type="component" value="Unassembled WGS sequence"/>
</dbReference>
<reference evidence="2 3" key="1">
    <citation type="submission" date="2019-08" db="EMBL/GenBank/DDBJ databases">
        <title>Genomes of Subsaximicrobium wynnwilliamsii strains.</title>
        <authorList>
            <person name="Bowman J.P."/>
        </authorList>
    </citation>
    <scope>NUCLEOTIDE SEQUENCE [LARGE SCALE GENOMIC DNA]</scope>
    <source>
        <strain evidence="2 3">2-80-2</strain>
    </source>
</reference>
<name>A0A5C6ZLQ3_9FLAO</name>
<sequence length="162" mass="19094">MIITVALVIMMCLVFVLVFLFVKTIDNRKWLTILVSLVITPFAYFYGAYPMINIFTNYHHQKYYSAEAWKEKPNLRYELSDDMIASKRLLGSSKAEIKQQLGPYEWLSWNNDNKAKNNNKWNYSLGIEPGAFNTQKECVEITFENQKLIRIQAFKEDIKFDN</sequence>
<comment type="caution">
    <text evidence="2">The sequence shown here is derived from an EMBL/GenBank/DDBJ whole genome shotgun (WGS) entry which is preliminary data.</text>
</comment>
<dbReference type="RefSeq" id="WP_147084690.1">
    <property type="nucleotide sequence ID" value="NZ_VORM01000003.1"/>
</dbReference>
<feature type="transmembrane region" description="Helical" evidence="1">
    <location>
        <begin position="6"/>
        <end position="23"/>
    </location>
</feature>
<keyword evidence="1" id="KW-1133">Transmembrane helix</keyword>
<feature type="transmembrane region" description="Helical" evidence="1">
    <location>
        <begin position="30"/>
        <end position="49"/>
    </location>
</feature>
<dbReference type="OrthoDB" id="1435015at2"/>
<gene>
    <name evidence="2" type="ORF">ESY86_01175</name>
</gene>
<protein>
    <submittedName>
        <fullName evidence="2">Uncharacterized protein</fullName>
    </submittedName>
</protein>
<evidence type="ECO:0000256" key="1">
    <source>
        <dbReference type="SAM" id="Phobius"/>
    </source>
</evidence>
<keyword evidence="3" id="KW-1185">Reference proteome</keyword>
<dbReference type="AlphaFoldDB" id="A0A5C6ZLQ3"/>
<organism evidence="2 3">
    <name type="scientific">Subsaximicrobium wynnwilliamsii</name>
    <dbReference type="NCBI Taxonomy" id="291179"/>
    <lineage>
        <taxon>Bacteria</taxon>
        <taxon>Pseudomonadati</taxon>
        <taxon>Bacteroidota</taxon>
        <taxon>Flavobacteriia</taxon>
        <taxon>Flavobacteriales</taxon>
        <taxon>Flavobacteriaceae</taxon>
        <taxon>Subsaximicrobium</taxon>
    </lineage>
</organism>